<sequence>MTNRTALAVSGAGARGAYEAGAVRALLPALLAGDVIPQILVGTSAGALNVAGLAAYAHLGAEKAAEEVVAAWSDASLTGVFSPVGSLLRTGGATLARLIGLPVPPPAGLLDTSPMRATLDALVPWDQLHENVRTGKVRAIAVTATSLATGGTVVFVEHNDDVRLPGYDAHRNISYVSTALTVDHLLASAAIPILFQPIRITDEKNDEYAGWYIDGGLLLNTPIKPALEFEATRIGVVASHPQERLPPPAVSTLPATPPDVLGTTALSLRAILTDRMVDDLWTLRTRNDMDGYTPVEAVFAGPALAETVEIDRLAEEAFDGMLGFLHRVRNPMETTLLRLMSDGVPGHRELLSYTMFDSRFTAPAAEFGSRCTPQYLSPSPRPAGRER</sequence>
<evidence type="ECO:0000313" key="6">
    <source>
        <dbReference type="EMBL" id="MDV2475663.1"/>
    </source>
</evidence>
<feature type="short sequence motif" description="GXSXG" evidence="4">
    <location>
        <begin position="42"/>
        <end position="46"/>
    </location>
</feature>
<keyword evidence="3 4" id="KW-0443">Lipid metabolism</keyword>
<evidence type="ECO:0000256" key="4">
    <source>
        <dbReference type="PROSITE-ProRule" id="PRU01161"/>
    </source>
</evidence>
<feature type="short sequence motif" description="GXGXXG" evidence="4">
    <location>
        <begin position="11"/>
        <end position="16"/>
    </location>
</feature>
<evidence type="ECO:0000256" key="1">
    <source>
        <dbReference type="ARBA" id="ARBA00022801"/>
    </source>
</evidence>
<comment type="caution">
    <text evidence="6">The sequence shown here is derived from an EMBL/GenBank/DDBJ whole genome shotgun (WGS) entry which is preliminary data.</text>
</comment>
<evidence type="ECO:0000256" key="2">
    <source>
        <dbReference type="ARBA" id="ARBA00022963"/>
    </source>
</evidence>
<dbReference type="InterPro" id="IPR016035">
    <property type="entry name" value="Acyl_Trfase/lysoPLipase"/>
</dbReference>
<organism evidence="6 7">
    <name type="scientific">Rhodococcus zopfii</name>
    <dbReference type="NCBI Taxonomy" id="43772"/>
    <lineage>
        <taxon>Bacteria</taxon>
        <taxon>Bacillati</taxon>
        <taxon>Actinomycetota</taxon>
        <taxon>Actinomycetes</taxon>
        <taxon>Mycobacteriales</taxon>
        <taxon>Nocardiaceae</taxon>
        <taxon>Rhodococcus</taxon>
    </lineage>
</organism>
<proteinExistence type="predicted"/>
<feature type="active site" description="Proton acceptor" evidence="4">
    <location>
        <position position="214"/>
    </location>
</feature>
<name>A0ABU3WNU7_9NOCA</name>
<feature type="domain" description="PNPLA" evidence="5">
    <location>
        <begin position="7"/>
        <end position="227"/>
    </location>
</feature>
<keyword evidence="7" id="KW-1185">Reference proteome</keyword>
<evidence type="ECO:0000313" key="7">
    <source>
        <dbReference type="Proteomes" id="UP001275440"/>
    </source>
</evidence>
<keyword evidence="2 4" id="KW-0442">Lipid degradation</keyword>
<dbReference type="PANTHER" id="PTHR14226:SF57">
    <property type="entry name" value="BLR7027 PROTEIN"/>
    <property type="match status" value="1"/>
</dbReference>
<dbReference type="InterPro" id="IPR002641">
    <property type="entry name" value="PNPLA_dom"/>
</dbReference>
<dbReference type="PANTHER" id="PTHR14226">
    <property type="entry name" value="NEUROPATHY TARGET ESTERASE/SWISS CHEESE D.MELANOGASTER"/>
    <property type="match status" value="1"/>
</dbReference>
<gene>
    <name evidence="6" type="ORF">F8M49_10230</name>
</gene>
<dbReference type="InterPro" id="IPR050301">
    <property type="entry name" value="NTE"/>
</dbReference>
<accession>A0ABU3WNU7</accession>
<dbReference type="Pfam" id="PF01734">
    <property type="entry name" value="Patatin"/>
    <property type="match status" value="1"/>
</dbReference>
<feature type="active site" description="Nucleophile" evidence="4">
    <location>
        <position position="44"/>
    </location>
</feature>
<keyword evidence="1 4" id="KW-0378">Hydrolase</keyword>
<dbReference type="PROSITE" id="PS51635">
    <property type="entry name" value="PNPLA"/>
    <property type="match status" value="1"/>
</dbReference>
<reference evidence="6 7" key="1">
    <citation type="submission" date="2019-10" db="EMBL/GenBank/DDBJ databases">
        <title>Draft Genome Assembly of Rhodococcus zopfii DSM44189.</title>
        <authorList>
            <person name="Sutton J.M."/>
            <person name="Akob D.M."/>
            <person name="Bushman T.J."/>
        </authorList>
    </citation>
    <scope>NUCLEOTIDE SEQUENCE [LARGE SCALE GENOMIC DNA]</scope>
    <source>
        <strain evidence="6 7">DSM 44189</strain>
    </source>
</reference>
<dbReference type="Proteomes" id="UP001275440">
    <property type="component" value="Unassembled WGS sequence"/>
</dbReference>
<dbReference type="SUPFAM" id="SSF52151">
    <property type="entry name" value="FabD/lysophospholipase-like"/>
    <property type="match status" value="1"/>
</dbReference>
<protein>
    <submittedName>
        <fullName evidence="6">Phospholipase</fullName>
    </submittedName>
</protein>
<evidence type="ECO:0000256" key="3">
    <source>
        <dbReference type="ARBA" id="ARBA00023098"/>
    </source>
</evidence>
<feature type="short sequence motif" description="DGA/G" evidence="4">
    <location>
        <begin position="214"/>
        <end position="216"/>
    </location>
</feature>
<evidence type="ECO:0000259" key="5">
    <source>
        <dbReference type="PROSITE" id="PS51635"/>
    </source>
</evidence>
<dbReference type="Gene3D" id="3.40.1090.10">
    <property type="entry name" value="Cytosolic phospholipase A2 catalytic domain"/>
    <property type="match status" value="1"/>
</dbReference>
<dbReference type="EMBL" id="WBMO01000001">
    <property type="protein sequence ID" value="MDV2475663.1"/>
    <property type="molecule type" value="Genomic_DNA"/>
</dbReference>